<dbReference type="HOGENOM" id="CLU_043274_0_0_6"/>
<dbReference type="EMBL" id="CP000934">
    <property type="protein sequence ID" value="ACE84584.1"/>
    <property type="molecule type" value="Genomic_DNA"/>
</dbReference>
<name>B3PGH3_CELJU</name>
<reference evidence="2 3" key="1">
    <citation type="journal article" date="2008" name="J. Bacteriol.">
        <title>Insights into plant cell wall degradation from the genome sequence of the soil bacterium Cellvibrio japonicus.</title>
        <authorList>
            <person name="Deboy R.T."/>
            <person name="Mongodin E.F."/>
            <person name="Fouts D.E."/>
            <person name="Tailford L.E."/>
            <person name="Khouri H."/>
            <person name="Emerson J.B."/>
            <person name="Mohamoud Y."/>
            <person name="Watkins K."/>
            <person name="Henrissat B."/>
            <person name="Gilbert H.J."/>
            <person name="Nelson K.E."/>
        </authorList>
    </citation>
    <scope>NUCLEOTIDE SEQUENCE [LARGE SCALE GENOMIC DNA]</scope>
    <source>
        <strain evidence="2 3">Ueda107</strain>
    </source>
</reference>
<feature type="chain" id="PRO_5002796580" description="Cytochrome c family protein" evidence="1">
    <location>
        <begin position="30"/>
        <end position="440"/>
    </location>
</feature>
<keyword evidence="3" id="KW-1185">Reference proteome</keyword>
<dbReference type="KEGG" id="cja:CJA_0228"/>
<proteinExistence type="predicted"/>
<dbReference type="PROSITE" id="PS51257">
    <property type="entry name" value="PROKAR_LIPOPROTEIN"/>
    <property type="match status" value="1"/>
</dbReference>
<gene>
    <name evidence="2" type="ordered locus">CJA_0228</name>
</gene>
<sequence>MKTPLSSRLPQKLKLLAAVVGMLSLPAMAASSSCISDPSWFPHAQTPEPDNQGFASSSNCEFQQWSWQMFLWLTQSVNGQPRFLSFASPFSLLGMADFGMVPKTRTNTDAQSFDEYLQAGTDGVLVDQQGKAVYYSQYLDNTFTQFIVSNKLTDPAVVRKFNATTSFPIGSLELKAAWKQVQPGDNTDDMFTMDGKINKLANKNGQIVIDPTQTQTVKLALVGFHIGGVVNGHPEMIWATFEHQRNAPNVPARVTPTTIISNENWTFYKANTPYKDCNLNWVATNKLVLNEKTQTLSPITQVCRQYPFGNDPTSPNPSIVINDKNIASLNQDVLSKLDPNDVWHNYTLIGAIWFAAIDGLKPNMALDTDVILTGSVKLSNSTVETYTQVQSTMNNCFRCHNTLSAFPSSTDLYPLPPLNLNISHAFQNIYFWSQQQPAKK</sequence>
<evidence type="ECO:0000256" key="1">
    <source>
        <dbReference type="SAM" id="SignalP"/>
    </source>
</evidence>
<accession>B3PGH3</accession>
<protein>
    <recommendedName>
        <fullName evidence="4">Cytochrome c family protein</fullName>
    </recommendedName>
</protein>
<feature type="signal peptide" evidence="1">
    <location>
        <begin position="1"/>
        <end position="29"/>
    </location>
</feature>
<organism evidence="2 3">
    <name type="scientific">Cellvibrio japonicus (strain Ueda107)</name>
    <name type="common">Pseudomonas fluorescens subsp. cellulosa</name>
    <dbReference type="NCBI Taxonomy" id="498211"/>
    <lineage>
        <taxon>Bacteria</taxon>
        <taxon>Pseudomonadati</taxon>
        <taxon>Pseudomonadota</taxon>
        <taxon>Gammaproteobacteria</taxon>
        <taxon>Cellvibrionales</taxon>
        <taxon>Cellvibrionaceae</taxon>
        <taxon>Cellvibrio</taxon>
    </lineage>
</organism>
<dbReference type="eggNOG" id="COG3258">
    <property type="taxonomic scope" value="Bacteria"/>
</dbReference>
<dbReference type="STRING" id="498211.CJA_0228"/>
<dbReference type="Proteomes" id="UP000001036">
    <property type="component" value="Chromosome"/>
</dbReference>
<evidence type="ECO:0008006" key="4">
    <source>
        <dbReference type="Google" id="ProtNLM"/>
    </source>
</evidence>
<dbReference type="AlphaFoldDB" id="B3PGH3"/>
<evidence type="ECO:0000313" key="2">
    <source>
        <dbReference type="EMBL" id="ACE84584.1"/>
    </source>
</evidence>
<keyword evidence="1" id="KW-0732">Signal</keyword>
<evidence type="ECO:0000313" key="3">
    <source>
        <dbReference type="Proteomes" id="UP000001036"/>
    </source>
</evidence>
<dbReference type="RefSeq" id="WP_012485911.1">
    <property type="nucleotide sequence ID" value="NC_010995.1"/>
</dbReference>